<dbReference type="InterPro" id="IPR004172">
    <property type="entry name" value="L27_dom"/>
</dbReference>
<dbReference type="Gene3D" id="1.10.287.650">
    <property type="entry name" value="L27 domain"/>
    <property type="match status" value="1"/>
</dbReference>
<dbReference type="PANTHER" id="PTHR19964:SF92">
    <property type="entry name" value="PATJ HOMOLOG"/>
    <property type="match status" value="1"/>
</dbReference>
<evidence type="ECO:0000259" key="9">
    <source>
        <dbReference type="PROSITE" id="PS50106"/>
    </source>
</evidence>
<proteinExistence type="predicted"/>
<dbReference type="Gene3D" id="2.30.42.10">
    <property type="match status" value="1"/>
</dbReference>
<keyword evidence="12" id="KW-1185">Reference proteome</keyword>
<evidence type="ECO:0000256" key="2">
    <source>
        <dbReference type="ARBA" id="ARBA00004435"/>
    </source>
</evidence>
<feature type="non-terminal residue" evidence="11">
    <location>
        <position position="301"/>
    </location>
</feature>
<protein>
    <submittedName>
        <fullName evidence="11">Multiple PDZ domain protein</fullName>
    </submittedName>
</protein>
<organism evidence="11 12">
    <name type="scientific">Penaeus vannamei</name>
    <name type="common">Whiteleg shrimp</name>
    <name type="synonym">Litopenaeus vannamei</name>
    <dbReference type="NCBI Taxonomy" id="6689"/>
    <lineage>
        <taxon>Eukaryota</taxon>
        <taxon>Metazoa</taxon>
        <taxon>Ecdysozoa</taxon>
        <taxon>Arthropoda</taxon>
        <taxon>Crustacea</taxon>
        <taxon>Multicrustacea</taxon>
        <taxon>Malacostraca</taxon>
        <taxon>Eumalacostraca</taxon>
        <taxon>Eucarida</taxon>
        <taxon>Decapoda</taxon>
        <taxon>Dendrobranchiata</taxon>
        <taxon>Penaeoidea</taxon>
        <taxon>Penaeidae</taxon>
        <taxon>Penaeus</taxon>
    </lineage>
</organism>
<dbReference type="STRING" id="6689.A0A3R7P7C7"/>
<comment type="subcellular location">
    <subcellularLocation>
        <location evidence="1">Apical cell membrane</location>
    </subcellularLocation>
    <subcellularLocation>
        <location evidence="2">Cell junction</location>
        <location evidence="2">Tight junction</location>
    </subcellularLocation>
</comment>
<keyword evidence="3" id="KW-0796">Tight junction</keyword>
<gene>
    <name evidence="11" type="ORF">C7M84_003843</name>
</gene>
<dbReference type="AlphaFoldDB" id="A0A3R7P7C7"/>
<sequence length="301" mass="32900">MASAECDGSLYYAHEGLYPAYDTHPRPIPLSPLYPVSPFYPPFYAPLLLRPPIPSDGRGRGHGMWAELMGWVEQGVLMMLGREAAPLKGDTSAALSLLERIQRAMKENDDAKLSDQCNNDLNTLISVLESPVFRGIVNIQESLKELKKQVSQHPSIVPADFDITREGKLVLHVSPEFAVACEAATLPLNSSIMVQREEELRDAEPSICSEKIELQEMGQGKEVSDGSHDGDEMPPSITNATLDEELQRAIQAAAQGRDIHHIQLYKPDGSSLGFSVVGLRSEKRGELGIYVQGIQATGIAA</sequence>
<evidence type="ECO:0000256" key="7">
    <source>
        <dbReference type="ARBA" id="ARBA00022949"/>
    </source>
</evidence>
<evidence type="ECO:0000256" key="3">
    <source>
        <dbReference type="ARBA" id="ARBA00022427"/>
    </source>
</evidence>
<evidence type="ECO:0000313" key="11">
    <source>
        <dbReference type="EMBL" id="ROT77503.1"/>
    </source>
</evidence>
<dbReference type="Proteomes" id="UP000283509">
    <property type="component" value="Unassembled WGS sequence"/>
</dbReference>
<feature type="domain" description="L27" evidence="10">
    <location>
        <begin position="87"/>
        <end position="151"/>
    </location>
</feature>
<dbReference type="InterPro" id="IPR036892">
    <property type="entry name" value="L27_dom_sf"/>
</dbReference>
<dbReference type="PROSITE" id="PS51022">
    <property type="entry name" value="L27"/>
    <property type="match status" value="1"/>
</dbReference>
<dbReference type="EMBL" id="QCYY01001515">
    <property type="protein sequence ID" value="ROT77503.1"/>
    <property type="molecule type" value="Genomic_DNA"/>
</dbReference>
<name>A0A3R7P7C7_PENVA</name>
<dbReference type="OrthoDB" id="6344962at2759"/>
<evidence type="ECO:0000256" key="6">
    <source>
        <dbReference type="ARBA" id="ARBA00022737"/>
    </source>
</evidence>
<keyword evidence="4" id="KW-1003">Cell membrane</keyword>
<dbReference type="SUPFAM" id="SSF50156">
    <property type="entry name" value="PDZ domain-like"/>
    <property type="match status" value="1"/>
</dbReference>
<keyword evidence="8" id="KW-0472">Membrane</keyword>
<evidence type="ECO:0000256" key="4">
    <source>
        <dbReference type="ARBA" id="ARBA00022475"/>
    </source>
</evidence>
<dbReference type="SUPFAM" id="SSF101288">
    <property type="entry name" value="L27 domain"/>
    <property type="match status" value="1"/>
</dbReference>
<keyword evidence="6" id="KW-0677">Repeat</keyword>
<dbReference type="PROSITE" id="PS50106">
    <property type="entry name" value="PDZ"/>
    <property type="match status" value="1"/>
</dbReference>
<feature type="domain" description="PDZ" evidence="9">
    <location>
        <begin position="261"/>
        <end position="301"/>
    </location>
</feature>
<keyword evidence="7" id="KW-0965">Cell junction</keyword>
<evidence type="ECO:0000256" key="1">
    <source>
        <dbReference type="ARBA" id="ARBA00004221"/>
    </source>
</evidence>
<reference evidence="11 12" key="1">
    <citation type="submission" date="2018-04" db="EMBL/GenBank/DDBJ databases">
        <authorList>
            <person name="Zhang X."/>
            <person name="Yuan J."/>
            <person name="Li F."/>
            <person name="Xiang J."/>
        </authorList>
    </citation>
    <scope>NUCLEOTIDE SEQUENCE [LARGE SCALE GENOMIC DNA]</scope>
    <source>
        <tissue evidence="11">Muscle</tissue>
    </source>
</reference>
<keyword evidence="5" id="KW-0597">Phosphoprotein</keyword>
<dbReference type="InterPro" id="IPR015132">
    <property type="entry name" value="L27_2"/>
</dbReference>
<evidence type="ECO:0000256" key="8">
    <source>
        <dbReference type="ARBA" id="ARBA00023136"/>
    </source>
</evidence>
<accession>A0A3R7P7C7</accession>
<dbReference type="GO" id="GO:0005923">
    <property type="term" value="C:bicellular tight junction"/>
    <property type="evidence" value="ECO:0007669"/>
    <property type="project" value="UniProtKB-SubCell"/>
</dbReference>
<evidence type="ECO:0000256" key="5">
    <source>
        <dbReference type="ARBA" id="ARBA00022553"/>
    </source>
</evidence>
<dbReference type="GO" id="GO:0016324">
    <property type="term" value="C:apical plasma membrane"/>
    <property type="evidence" value="ECO:0007669"/>
    <property type="project" value="UniProtKB-SubCell"/>
</dbReference>
<reference evidence="11 12" key="2">
    <citation type="submission" date="2019-01" db="EMBL/GenBank/DDBJ databases">
        <title>The decoding of complex shrimp genome reveals the adaptation for benthos swimmer, frequently molting mechanism and breeding impact on genome.</title>
        <authorList>
            <person name="Sun Y."/>
            <person name="Gao Y."/>
            <person name="Yu Y."/>
        </authorList>
    </citation>
    <scope>NUCLEOTIDE SEQUENCE [LARGE SCALE GENOMIC DNA]</scope>
    <source>
        <tissue evidence="11">Muscle</tissue>
    </source>
</reference>
<dbReference type="PANTHER" id="PTHR19964">
    <property type="entry name" value="MULTIPLE PDZ DOMAIN PROTEIN"/>
    <property type="match status" value="1"/>
</dbReference>
<evidence type="ECO:0000259" key="10">
    <source>
        <dbReference type="PROSITE" id="PS51022"/>
    </source>
</evidence>
<comment type="caution">
    <text evidence="11">The sequence shown here is derived from an EMBL/GenBank/DDBJ whole genome shotgun (WGS) entry which is preliminary data.</text>
</comment>
<dbReference type="InterPro" id="IPR001478">
    <property type="entry name" value="PDZ"/>
</dbReference>
<evidence type="ECO:0000313" key="12">
    <source>
        <dbReference type="Proteomes" id="UP000283509"/>
    </source>
</evidence>
<dbReference type="InterPro" id="IPR051342">
    <property type="entry name" value="PDZ_scaffold"/>
</dbReference>
<dbReference type="Pfam" id="PF09045">
    <property type="entry name" value="L27_2"/>
    <property type="match status" value="1"/>
</dbReference>
<dbReference type="InterPro" id="IPR036034">
    <property type="entry name" value="PDZ_sf"/>
</dbReference>